<keyword evidence="2" id="KW-0808">Transferase</keyword>
<evidence type="ECO:0000256" key="1">
    <source>
        <dbReference type="ARBA" id="ARBA00022603"/>
    </source>
</evidence>
<evidence type="ECO:0000256" key="3">
    <source>
        <dbReference type="ARBA" id="ARBA00022691"/>
    </source>
</evidence>
<gene>
    <name evidence="5" type="ORF">METZ01_LOCUS312284</name>
</gene>
<evidence type="ECO:0000256" key="2">
    <source>
        <dbReference type="ARBA" id="ARBA00022679"/>
    </source>
</evidence>
<sequence length="337" mass="38142">MQKELIKYIRSPVSNAPLSLEVFEEGPLGKSPSHILSGRLYNSAGEEYPIILGVPRLLTGKLLHNAVSRYPEWVTINKKHFNSLGKTLDSIDNSVVLHDADGTKEQSQEMFGVSWNLFNNLDRVWKDTFNSYIMPQLKLEDFHNKKVLDCGCGMGRYLYYLAEEGTDLSIGIDLSHAVDAAVVNVAHLKNVHIIQADIYNPPVPAIFDIVYSVGVIQHLPDPLKGFLSCASRRKKDGGKIFATLYGKRHWSYNLVVGSLRYITIKMNTRMLYIFSFILACLSRIMFDLPRRILTAVGLKKLGGLVPWSNYAHYPFRVSHCDWYDRLAAPKTAYLTSE</sequence>
<dbReference type="SUPFAM" id="SSF53335">
    <property type="entry name" value="S-adenosyl-L-methionine-dependent methyltransferases"/>
    <property type="match status" value="1"/>
</dbReference>
<feature type="domain" description="Methyltransferase type 11" evidence="4">
    <location>
        <begin position="148"/>
        <end position="241"/>
    </location>
</feature>
<evidence type="ECO:0000313" key="5">
    <source>
        <dbReference type="EMBL" id="SVC59430.1"/>
    </source>
</evidence>
<accession>A0A382NFF8</accession>
<dbReference type="GO" id="GO:0008757">
    <property type="term" value="F:S-adenosylmethionine-dependent methyltransferase activity"/>
    <property type="evidence" value="ECO:0007669"/>
    <property type="project" value="InterPro"/>
</dbReference>
<protein>
    <recommendedName>
        <fullName evidence="4">Methyltransferase type 11 domain-containing protein</fullName>
    </recommendedName>
</protein>
<dbReference type="InterPro" id="IPR029063">
    <property type="entry name" value="SAM-dependent_MTases_sf"/>
</dbReference>
<dbReference type="PANTHER" id="PTHR43464:SF19">
    <property type="entry name" value="UBIQUINONE BIOSYNTHESIS O-METHYLTRANSFERASE, MITOCHONDRIAL"/>
    <property type="match status" value="1"/>
</dbReference>
<name>A0A382NFF8_9ZZZZ</name>
<dbReference type="CDD" id="cd02440">
    <property type="entry name" value="AdoMet_MTases"/>
    <property type="match status" value="1"/>
</dbReference>
<reference evidence="5" key="1">
    <citation type="submission" date="2018-05" db="EMBL/GenBank/DDBJ databases">
        <authorList>
            <person name="Lanie J.A."/>
            <person name="Ng W.-L."/>
            <person name="Kazmierczak K.M."/>
            <person name="Andrzejewski T.M."/>
            <person name="Davidsen T.M."/>
            <person name="Wayne K.J."/>
            <person name="Tettelin H."/>
            <person name="Glass J.I."/>
            <person name="Rusch D."/>
            <person name="Podicherti R."/>
            <person name="Tsui H.-C.T."/>
            <person name="Winkler M.E."/>
        </authorList>
    </citation>
    <scope>NUCLEOTIDE SEQUENCE</scope>
</reference>
<dbReference type="GO" id="GO:0032259">
    <property type="term" value="P:methylation"/>
    <property type="evidence" value="ECO:0007669"/>
    <property type="project" value="UniProtKB-KW"/>
</dbReference>
<keyword evidence="3" id="KW-0949">S-adenosyl-L-methionine</keyword>
<dbReference type="EMBL" id="UINC01099847">
    <property type="protein sequence ID" value="SVC59430.1"/>
    <property type="molecule type" value="Genomic_DNA"/>
</dbReference>
<keyword evidence="1" id="KW-0489">Methyltransferase</keyword>
<proteinExistence type="predicted"/>
<dbReference type="InterPro" id="IPR013216">
    <property type="entry name" value="Methyltransf_11"/>
</dbReference>
<organism evidence="5">
    <name type="scientific">marine metagenome</name>
    <dbReference type="NCBI Taxonomy" id="408172"/>
    <lineage>
        <taxon>unclassified sequences</taxon>
        <taxon>metagenomes</taxon>
        <taxon>ecological metagenomes</taxon>
    </lineage>
</organism>
<evidence type="ECO:0000259" key="4">
    <source>
        <dbReference type="Pfam" id="PF08241"/>
    </source>
</evidence>
<dbReference type="AlphaFoldDB" id="A0A382NFF8"/>
<feature type="non-terminal residue" evidence="5">
    <location>
        <position position="337"/>
    </location>
</feature>
<dbReference type="Gene3D" id="3.40.50.150">
    <property type="entry name" value="Vaccinia Virus protein VP39"/>
    <property type="match status" value="1"/>
</dbReference>
<dbReference type="PANTHER" id="PTHR43464">
    <property type="entry name" value="METHYLTRANSFERASE"/>
    <property type="match status" value="1"/>
</dbReference>
<dbReference type="Pfam" id="PF08241">
    <property type="entry name" value="Methyltransf_11"/>
    <property type="match status" value="1"/>
</dbReference>